<dbReference type="RefSeq" id="WP_066791454.1">
    <property type="nucleotide sequence ID" value="NZ_LWQS01000114.1"/>
</dbReference>
<dbReference type="Pfam" id="PF00005">
    <property type="entry name" value="ABC_tran"/>
    <property type="match status" value="1"/>
</dbReference>
<dbReference type="AlphaFoldDB" id="A0A178LSW2"/>
<dbReference type="InterPro" id="IPR003439">
    <property type="entry name" value="ABC_transporter-like_ATP-bd"/>
</dbReference>
<dbReference type="STRING" id="1707952.A6A03_05585"/>
<evidence type="ECO:0000256" key="2">
    <source>
        <dbReference type="ARBA" id="ARBA00022448"/>
    </source>
</evidence>
<dbReference type="Proteomes" id="UP000078287">
    <property type="component" value="Unassembled WGS sequence"/>
</dbReference>
<dbReference type="PROSITE" id="PS50893">
    <property type="entry name" value="ABC_TRANSPORTER_2"/>
    <property type="match status" value="1"/>
</dbReference>
<keyword evidence="2" id="KW-0813">Transport</keyword>
<keyword evidence="3" id="KW-0547">Nucleotide-binding</keyword>
<accession>A0A178LSW2</accession>
<feature type="domain" description="ABC transporter" evidence="5">
    <location>
        <begin position="6"/>
        <end position="237"/>
    </location>
</feature>
<keyword evidence="4" id="KW-0067">ATP-binding</keyword>
<dbReference type="PANTHER" id="PTHR43335">
    <property type="entry name" value="ABC TRANSPORTER, ATP-BINDING PROTEIN"/>
    <property type="match status" value="1"/>
</dbReference>
<sequence length="313" mass="34785">MNTFAIRTQQLTRTFGPVRAVDQLTLEVRQGEIFGFLGPNGSGKTTTIRLLLGLLQPDAGQIEVLGVPVPQRAAEVRERTGALLEHAGLYERLSAADNLDYYGRIWRMPAAERNQRIHELLASLGLWERRNEQVKTWSRGMKQKLAIARALLHRPQLIFLDEPTAGLDPIAAASLRDDLRTLVEREGVTVFLTTHNLAEAEKLCHRVGIIRQGRLLAQGSLAELRRHEALHLEMIGRAFTPHVVTALQSQPAVKRVEANGARLLIELAAASDPAPLVKLVVEHGGQVEEVHRSNASLEEVFLTLMEEEEAHAH</sequence>
<dbReference type="GO" id="GO:0005524">
    <property type="term" value="F:ATP binding"/>
    <property type="evidence" value="ECO:0007669"/>
    <property type="project" value="UniProtKB-KW"/>
</dbReference>
<keyword evidence="7" id="KW-1185">Reference proteome</keyword>
<evidence type="ECO:0000256" key="3">
    <source>
        <dbReference type="ARBA" id="ARBA00022741"/>
    </source>
</evidence>
<dbReference type="SMART" id="SM00382">
    <property type="entry name" value="AAA"/>
    <property type="match status" value="1"/>
</dbReference>
<dbReference type="SUPFAM" id="SSF52540">
    <property type="entry name" value="P-loop containing nucleoside triphosphate hydrolases"/>
    <property type="match status" value="1"/>
</dbReference>
<dbReference type="OrthoDB" id="9804819at2"/>
<dbReference type="CDD" id="cd03230">
    <property type="entry name" value="ABC_DR_subfamily_A"/>
    <property type="match status" value="1"/>
</dbReference>
<dbReference type="InterPro" id="IPR003593">
    <property type="entry name" value="AAA+_ATPase"/>
</dbReference>
<evidence type="ECO:0000256" key="4">
    <source>
        <dbReference type="ARBA" id="ARBA00022840"/>
    </source>
</evidence>
<reference evidence="6 7" key="1">
    <citation type="submission" date="2016-04" db="EMBL/GenBank/DDBJ databases">
        <title>Chloroflexus islandicus sp. nov., a thermophilic filamentous anoxygenic phototrophic bacterium from geyser Strokkur (Iceland).</title>
        <authorList>
            <person name="Gaisin V.A."/>
            <person name="Kalashnikov A.M."/>
            <person name="Sukhacheva M.V."/>
            <person name="Grouzdev D.S."/>
            <person name="Ivanov T.M."/>
            <person name="Kuznetsov B."/>
            <person name="Gorlenko V.M."/>
        </authorList>
    </citation>
    <scope>NUCLEOTIDE SEQUENCE [LARGE SCALE GENOMIC DNA]</scope>
    <source>
        <strain evidence="7">isl-2</strain>
    </source>
</reference>
<organism evidence="6 7">
    <name type="scientific">Chloroflexus islandicus</name>
    <dbReference type="NCBI Taxonomy" id="1707952"/>
    <lineage>
        <taxon>Bacteria</taxon>
        <taxon>Bacillati</taxon>
        <taxon>Chloroflexota</taxon>
        <taxon>Chloroflexia</taxon>
        <taxon>Chloroflexales</taxon>
        <taxon>Chloroflexineae</taxon>
        <taxon>Chloroflexaceae</taxon>
        <taxon>Chloroflexus</taxon>
    </lineage>
</organism>
<evidence type="ECO:0000259" key="5">
    <source>
        <dbReference type="PROSITE" id="PS50893"/>
    </source>
</evidence>
<comment type="similarity">
    <text evidence="1">Belongs to the ABC transporter superfamily.</text>
</comment>
<dbReference type="EMBL" id="LWQS01000114">
    <property type="protein sequence ID" value="OAN37113.1"/>
    <property type="molecule type" value="Genomic_DNA"/>
</dbReference>
<evidence type="ECO:0000256" key="1">
    <source>
        <dbReference type="ARBA" id="ARBA00005417"/>
    </source>
</evidence>
<comment type="caution">
    <text evidence="6">The sequence shown here is derived from an EMBL/GenBank/DDBJ whole genome shotgun (WGS) entry which is preliminary data.</text>
</comment>
<evidence type="ECO:0000313" key="7">
    <source>
        <dbReference type="Proteomes" id="UP000078287"/>
    </source>
</evidence>
<dbReference type="InterPro" id="IPR027417">
    <property type="entry name" value="P-loop_NTPase"/>
</dbReference>
<protein>
    <submittedName>
        <fullName evidence="6">ABC transporter</fullName>
    </submittedName>
</protein>
<evidence type="ECO:0000313" key="6">
    <source>
        <dbReference type="EMBL" id="OAN37113.1"/>
    </source>
</evidence>
<proteinExistence type="inferred from homology"/>
<dbReference type="GO" id="GO:0016887">
    <property type="term" value="F:ATP hydrolysis activity"/>
    <property type="evidence" value="ECO:0007669"/>
    <property type="project" value="InterPro"/>
</dbReference>
<dbReference type="PANTHER" id="PTHR43335:SF4">
    <property type="entry name" value="ABC TRANSPORTER, ATP-BINDING PROTEIN"/>
    <property type="match status" value="1"/>
</dbReference>
<gene>
    <name evidence="6" type="ORF">A6A03_05585</name>
</gene>
<dbReference type="Gene3D" id="3.40.50.300">
    <property type="entry name" value="P-loop containing nucleotide triphosphate hydrolases"/>
    <property type="match status" value="1"/>
</dbReference>
<name>A0A178LSW2_9CHLR</name>